<evidence type="ECO:0000256" key="4">
    <source>
        <dbReference type="RuleBase" id="RU000363"/>
    </source>
</evidence>
<dbReference type="PRINTS" id="PR00081">
    <property type="entry name" value="GDHRDH"/>
</dbReference>
<reference evidence="5" key="1">
    <citation type="submission" date="2023-03" db="EMBL/GenBank/DDBJ databases">
        <title>Complete genome of Cladonia borealis.</title>
        <authorList>
            <person name="Park H."/>
        </authorList>
    </citation>
    <scope>NUCLEOTIDE SEQUENCE</scope>
    <source>
        <strain evidence="5">ANT050790</strain>
    </source>
</reference>
<evidence type="ECO:0000256" key="2">
    <source>
        <dbReference type="ARBA" id="ARBA00022857"/>
    </source>
</evidence>
<comment type="similarity">
    <text evidence="1 4">Belongs to the short-chain dehydrogenases/reductases (SDR) family.</text>
</comment>
<dbReference type="Gene3D" id="3.40.50.720">
    <property type="entry name" value="NAD(P)-binding Rossmann-like Domain"/>
    <property type="match status" value="1"/>
</dbReference>
<sequence>MSALQAITDLLDFRHAFLELFLHPVDTYQAYLPHLNVYELFGGNSFSPEKDIPDLSGKVILVTGGNAGLGLESIRQLVAHGPKCVCLASRTPSKGEEAVTNIKKTFPSANIVYLPLDLASFDSISNAAKAFASQSDRLDILMNNAGVMALPPGTTKDGYEIQLGTNYIGHALLTKLLMPTLLATAKEPGADVRIVNLSSEASVFGSSPDVLFDKSKLDAQPTLTRYGYTKLANILFARELAKRYPSITSVAVHPGVIHSDIWGPLQHTTTFTVRWILAAVTFLVGTSIEVGVWNQLWAATCKRGEIVSGGFYKPVGYLSMGAPLAQDTMLTRRLWEWTEKELEKHGFRS</sequence>
<gene>
    <name evidence="5" type="ORF">JMJ35_010203</name>
</gene>
<dbReference type="AlphaFoldDB" id="A0AA39V5Z6"/>
<dbReference type="InterPro" id="IPR002347">
    <property type="entry name" value="SDR_fam"/>
</dbReference>
<comment type="caution">
    <text evidence="5">The sequence shown here is derived from an EMBL/GenBank/DDBJ whole genome shotgun (WGS) entry which is preliminary data.</text>
</comment>
<evidence type="ECO:0000313" key="5">
    <source>
        <dbReference type="EMBL" id="KAK0507165.1"/>
    </source>
</evidence>
<dbReference type="EMBL" id="JAFEKC020000024">
    <property type="protein sequence ID" value="KAK0507165.1"/>
    <property type="molecule type" value="Genomic_DNA"/>
</dbReference>
<dbReference type="SUPFAM" id="SSF51735">
    <property type="entry name" value="NAD(P)-binding Rossmann-fold domains"/>
    <property type="match status" value="1"/>
</dbReference>
<evidence type="ECO:0000256" key="1">
    <source>
        <dbReference type="ARBA" id="ARBA00006484"/>
    </source>
</evidence>
<keyword evidence="3" id="KW-0560">Oxidoreductase</keyword>
<dbReference type="Proteomes" id="UP001166286">
    <property type="component" value="Unassembled WGS sequence"/>
</dbReference>
<evidence type="ECO:0000256" key="3">
    <source>
        <dbReference type="ARBA" id="ARBA00023002"/>
    </source>
</evidence>
<keyword evidence="6" id="KW-1185">Reference proteome</keyword>
<dbReference type="PANTHER" id="PTHR24320">
    <property type="entry name" value="RETINOL DEHYDROGENASE"/>
    <property type="match status" value="1"/>
</dbReference>
<organism evidence="5 6">
    <name type="scientific">Cladonia borealis</name>
    <dbReference type="NCBI Taxonomy" id="184061"/>
    <lineage>
        <taxon>Eukaryota</taxon>
        <taxon>Fungi</taxon>
        <taxon>Dikarya</taxon>
        <taxon>Ascomycota</taxon>
        <taxon>Pezizomycotina</taxon>
        <taxon>Lecanoromycetes</taxon>
        <taxon>OSLEUM clade</taxon>
        <taxon>Lecanoromycetidae</taxon>
        <taxon>Lecanorales</taxon>
        <taxon>Lecanorineae</taxon>
        <taxon>Cladoniaceae</taxon>
        <taxon>Cladonia</taxon>
    </lineage>
</organism>
<proteinExistence type="inferred from homology"/>
<name>A0AA39V5Z6_9LECA</name>
<accession>A0AA39V5Z6</accession>
<dbReference type="PANTHER" id="PTHR24320:SF282">
    <property type="entry name" value="WW DOMAIN-CONTAINING OXIDOREDUCTASE"/>
    <property type="match status" value="1"/>
</dbReference>
<keyword evidence="2" id="KW-0521">NADP</keyword>
<evidence type="ECO:0008006" key="7">
    <source>
        <dbReference type="Google" id="ProtNLM"/>
    </source>
</evidence>
<dbReference type="GO" id="GO:0016491">
    <property type="term" value="F:oxidoreductase activity"/>
    <property type="evidence" value="ECO:0007669"/>
    <property type="project" value="UniProtKB-KW"/>
</dbReference>
<evidence type="ECO:0000313" key="6">
    <source>
        <dbReference type="Proteomes" id="UP001166286"/>
    </source>
</evidence>
<dbReference type="PRINTS" id="PR00080">
    <property type="entry name" value="SDRFAMILY"/>
</dbReference>
<protein>
    <recommendedName>
        <fullName evidence="7">NAD(P)-binding protein</fullName>
    </recommendedName>
</protein>
<dbReference type="Pfam" id="PF00106">
    <property type="entry name" value="adh_short"/>
    <property type="match status" value="1"/>
</dbReference>
<dbReference type="InterPro" id="IPR036291">
    <property type="entry name" value="NAD(P)-bd_dom_sf"/>
</dbReference>